<proteinExistence type="predicted"/>
<feature type="domain" description="DUF4283" evidence="1">
    <location>
        <begin position="36"/>
        <end position="110"/>
    </location>
</feature>
<dbReference type="Pfam" id="PF14111">
    <property type="entry name" value="DUF4283"/>
    <property type="match status" value="1"/>
</dbReference>
<dbReference type="Proteomes" id="UP001190926">
    <property type="component" value="Unassembled WGS sequence"/>
</dbReference>
<dbReference type="EMBL" id="SDAM02029591">
    <property type="protein sequence ID" value="KAH6755683.1"/>
    <property type="molecule type" value="Genomic_DNA"/>
</dbReference>
<reference evidence="2 3" key="1">
    <citation type="journal article" date="2021" name="Nat. Commun.">
        <title>Incipient diploidization of the medicinal plant Perilla within 10,000 years.</title>
        <authorList>
            <person name="Zhang Y."/>
            <person name="Shen Q."/>
            <person name="Leng L."/>
            <person name="Zhang D."/>
            <person name="Chen S."/>
            <person name="Shi Y."/>
            <person name="Ning Z."/>
            <person name="Chen S."/>
        </authorList>
    </citation>
    <scope>NUCLEOTIDE SEQUENCE [LARGE SCALE GENOMIC DNA]</scope>
    <source>
        <strain evidence="3">cv. PC099</strain>
    </source>
</reference>
<dbReference type="InterPro" id="IPR025558">
    <property type="entry name" value="DUF4283"/>
</dbReference>
<organism evidence="2 3">
    <name type="scientific">Perilla frutescens var. hirtella</name>
    <name type="common">Perilla citriodora</name>
    <name type="synonym">Perilla setoyensis</name>
    <dbReference type="NCBI Taxonomy" id="608512"/>
    <lineage>
        <taxon>Eukaryota</taxon>
        <taxon>Viridiplantae</taxon>
        <taxon>Streptophyta</taxon>
        <taxon>Embryophyta</taxon>
        <taxon>Tracheophyta</taxon>
        <taxon>Spermatophyta</taxon>
        <taxon>Magnoliopsida</taxon>
        <taxon>eudicotyledons</taxon>
        <taxon>Gunneridae</taxon>
        <taxon>Pentapetalae</taxon>
        <taxon>asterids</taxon>
        <taxon>lamiids</taxon>
        <taxon>Lamiales</taxon>
        <taxon>Lamiaceae</taxon>
        <taxon>Nepetoideae</taxon>
        <taxon>Elsholtzieae</taxon>
        <taxon>Perilla</taxon>
    </lineage>
</organism>
<protein>
    <recommendedName>
        <fullName evidence="1">DUF4283 domain-containing protein</fullName>
    </recommendedName>
</protein>
<dbReference type="InterPro" id="IPR040256">
    <property type="entry name" value="At4g02000-like"/>
</dbReference>
<dbReference type="PANTHER" id="PTHR31286">
    <property type="entry name" value="GLYCINE-RICH CELL WALL STRUCTURAL PROTEIN 1.8-LIKE"/>
    <property type="match status" value="1"/>
</dbReference>
<name>A0AAD4NX40_PERFH</name>
<gene>
    <name evidence="2" type="ORF">C2S53_010152</name>
</gene>
<evidence type="ECO:0000313" key="3">
    <source>
        <dbReference type="Proteomes" id="UP001190926"/>
    </source>
</evidence>
<keyword evidence="3" id="KW-1185">Reference proteome</keyword>
<dbReference type="PANTHER" id="PTHR31286:SF167">
    <property type="entry name" value="OS09G0268800 PROTEIN"/>
    <property type="match status" value="1"/>
</dbReference>
<comment type="caution">
    <text evidence="2">The sequence shown here is derived from an EMBL/GenBank/DDBJ whole genome shotgun (WGS) entry which is preliminary data.</text>
</comment>
<sequence length="404" mass="45704">MNSEDIARLVERLELSNESKGPTVTISDSEQEYSMESRERLLVGKIFHSRDIKKETIRNQIPKILHMCKILKIEKVGDNIFAIEFASEKDRHLILKENPWHYYGSLMVFKVPTGLQNHASIVFDEFSVWIQLHNLPFLYRETSFIRKFGSQLGIVEEVDNDGIGSAVGQFVRIKVRKRIDKPLEKCFYVADDKSEERCMVLLLYENLSDFCYACGCVGHMLHGCEDESAKGFDRSPTIENAGRNKVFGYLANIQTTIKPQPVTARSDKGEKVISTTTSKTETEKSPIIEELAHLLINGEIVKDNTPSKAMQSQNEKIIDNVSDIMAEENVQDSTKLIGIEDLIISSSTVQPATKRQNENGKRACPMEGVEVNMVSRKKMKQSLTGVKKMLAITELADSKPRRAQ</sequence>
<accession>A0AAD4NX40</accession>
<evidence type="ECO:0000259" key="1">
    <source>
        <dbReference type="Pfam" id="PF14111"/>
    </source>
</evidence>
<dbReference type="AlphaFoldDB" id="A0AAD4NX40"/>
<evidence type="ECO:0000313" key="2">
    <source>
        <dbReference type="EMBL" id="KAH6755683.1"/>
    </source>
</evidence>